<reference evidence="1" key="2">
    <citation type="book" date="1998" name="HORIZONTAL GENE TRANSFER" publisher="Chapman and Hall" city="London, England">
        <title>The mariner transposons of animals: horizontally jumping genes.</title>
        <editorList>
            <person name="Syvanen"/>
            <person name="M. and Kado"/>
            <person name="C."/>
        </editorList>
        <authorList>
            <person name="Robertson H.M."/>
            <person name="Soto-Adames F.N."/>
            <person name="Walden K.K.O."/>
            <person name="Avancini R.M.P."/>
            <person name="Lampe D.J."/>
        </authorList>
    </citation>
    <scope>NUCLEOTIDE SEQUENCE</scope>
</reference>
<organism evidence="1">
    <name type="scientific">Pycnoscelus surinamensis</name>
    <name type="common">Surinam cockroach</name>
    <name type="synonym">Blatta surinamensis</name>
    <dbReference type="NCBI Taxonomy" id="36961"/>
    <lineage>
        <taxon>Eukaryota</taxon>
        <taxon>Metazoa</taxon>
        <taxon>Ecdysozoa</taxon>
        <taxon>Arthropoda</taxon>
        <taxon>Hexapoda</taxon>
        <taxon>Insecta</taxon>
        <taxon>Pterygota</taxon>
        <taxon>Neoptera</taxon>
        <taxon>Polyneoptera</taxon>
        <taxon>Dictyoptera</taxon>
        <taxon>Blattodea</taxon>
        <taxon>Blaberoidea</taxon>
        <taxon>Blaberidae</taxon>
        <taxon>Pycnoscelinae</taxon>
        <taxon>Pycnoscelus</taxon>
    </lineage>
</organism>
<proteinExistence type="predicted"/>
<dbReference type="PANTHER" id="PTHR46060">
    <property type="entry name" value="MARINER MOS1 TRANSPOSASE-LIKE PROTEIN"/>
    <property type="match status" value="1"/>
</dbReference>
<dbReference type="InterPro" id="IPR001888">
    <property type="entry name" value="Transposase_1"/>
</dbReference>
<dbReference type="Gene3D" id="3.30.420.10">
    <property type="entry name" value="Ribonuclease H-like superfamily/Ribonuclease H"/>
    <property type="match status" value="1"/>
</dbReference>
<feature type="non-terminal residue" evidence="1">
    <location>
        <position position="154"/>
    </location>
</feature>
<dbReference type="AlphaFoldDB" id="O18592"/>
<feature type="non-terminal residue" evidence="1">
    <location>
        <position position="1"/>
    </location>
</feature>
<reference evidence="1" key="1">
    <citation type="submission" date="1997-02" db="EMBL/GenBank/DDBJ databases">
        <authorList>
            <person name="Robertson H.M."/>
            <person name="Soto-Adames F.N."/>
            <person name="Walden K.K.O."/>
            <person name="Avancini R.M.P."/>
            <person name="Lampe D.J."/>
        </authorList>
    </citation>
    <scope>NUCLEOTIDE SEQUENCE</scope>
</reference>
<dbReference type="InterPro" id="IPR052709">
    <property type="entry name" value="Transposase-MT_Hybrid"/>
</dbReference>
<dbReference type="EMBL" id="U91390">
    <property type="protein sequence ID" value="AAC28159.1"/>
    <property type="molecule type" value="Genomic_DNA"/>
</dbReference>
<evidence type="ECO:0000313" key="1">
    <source>
        <dbReference type="EMBL" id="AAC28159.1"/>
    </source>
</evidence>
<protein>
    <submittedName>
        <fullName evidence="1">Mariner transposase</fullName>
    </submittedName>
</protein>
<name>O18592_PYCSU</name>
<dbReference type="Pfam" id="PF01359">
    <property type="entry name" value="Transposase_1"/>
    <property type="match status" value="1"/>
</dbReference>
<accession>O18592</accession>
<dbReference type="PANTHER" id="PTHR46060:SF1">
    <property type="entry name" value="MARINER MOS1 TRANSPOSASE-LIKE PROTEIN"/>
    <property type="match status" value="1"/>
</dbReference>
<sequence>TEQQKWTRYETCRVNLERYEREGDIMLNRIIAIDETWARAYEPELKRQSAEWRHHGSPRKHKVRQNPSPVKLMVILAYDIRGIILCHFVPHRQTVNAAYYHAYLQNNLRRAIRNKRPELLDNAIILHDNATSHTADIVKARLQRWRWEVLDHPP</sequence>
<dbReference type="GO" id="GO:0003676">
    <property type="term" value="F:nucleic acid binding"/>
    <property type="evidence" value="ECO:0007669"/>
    <property type="project" value="InterPro"/>
</dbReference>
<dbReference type="InterPro" id="IPR036397">
    <property type="entry name" value="RNaseH_sf"/>
</dbReference>